<dbReference type="KEGG" id="bsto:C0V70_01460"/>
<gene>
    <name evidence="1" type="ORF">C0V70_01460</name>
</gene>
<evidence type="ECO:0000313" key="2">
    <source>
        <dbReference type="Proteomes" id="UP000235584"/>
    </source>
</evidence>
<keyword evidence="2" id="KW-1185">Reference proteome</keyword>
<organism evidence="1 2">
    <name type="scientific">Bacteriovorax stolpii</name>
    <name type="common">Bdellovibrio stolpii</name>
    <dbReference type="NCBI Taxonomy" id="960"/>
    <lineage>
        <taxon>Bacteria</taxon>
        <taxon>Pseudomonadati</taxon>
        <taxon>Bdellovibrionota</taxon>
        <taxon>Bacteriovoracia</taxon>
        <taxon>Bacteriovoracales</taxon>
        <taxon>Bacteriovoracaceae</taxon>
        <taxon>Bacteriovorax</taxon>
    </lineage>
</organism>
<dbReference type="RefSeq" id="WP_102242086.1">
    <property type="nucleotide sequence ID" value="NZ_CP025704.1"/>
</dbReference>
<proteinExistence type="predicted"/>
<accession>A0A2K9NMP2</accession>
<protein>
    <submittedName>
        <fullName evidence="1">Uncharacterized protein</fullName>
    </submittedName>
</protein>
<name>A0A2K9NMP2_BACTC</name>
<dbReference type="EMBL" id="CP025704">
    <property type="protein sequence ID" value="AUN96791.1"/>
    <property type="molecule type" value="Genomic_DNA"/>
</dbReference>
<reference evidence="1 2" key="1">
    <citation type="submission" date="2018-01" db="EMBL/GenBank/DDBJ databases">
        <title>Complete genome sequence of Bacteriovorax stolpii DSM12778.</title>
        <authorList>
            <person name="Tang B."/>
            <person name="Chang J."/>
        </authorList>
    </citation>
    <scope>NUCLEOTIDE SEQUENCE [LARGE SCALE GENOMIC DNA]</scope>
    <source>
        <strain evidence="1 2">DSM 12778</strain>
    </source>
</reference>
<dbReference type="AlphaFoldDB" id="A0A2K9NMP2"/>
<dbReference type="Proteomes" id="UP000235584">
    <property type="component" value="Chromosome"/>
</dbReference>
<evidence type="ECO:0000313" key="1">
    <source>
        <dbReference type="EMBL" id="AUN96791.1"/>
    </source>
</evidence>
<sequence>MKQTINIAAFFFVLAIPFALSSQTRKAIPAGRYEALSGVKNSRSVKSTEAPAGERKDSTALFWNEVLNHMPENSQDLSYFSTGKMDEFSTNLLATKGLKTAKKLNEKTNIVFSDDLKRDREVLKGLKNKSSLVVLKDSQELKDVMATLGQFEVLLYQAEDQSNYFLLKLR</sequence>